<proteinExistence type="predicted"/>
<protein>
    <submittedName>
        <fullName evidence="2">Uncharacterized protein</fullName>
    </submittedName>
</protein>
<dbReference type="EMBL" id="FTMX01000004">
    <property type="protein sequence ID" value="SIR50654.1"/>
    <property type="molecule type" value="Genomic_DNA"/>
</dbReference>
<evidence type="ECO:0000313" key="2">
    <source>
        <dbReference type="EMBL" id="SIR50654.1"/>
    </source>
</evidence>
<evidence type="ECO:0000256" key="1">
    <source>
        <dbReference type="SAM" id="Phobius"/>
    </source>
</evidence>
<dbReference type="Proteomes" id="UP000185829">
    <property type="component" value="Unassembled WGS sequence"/>
</dbReference>
<accession>A0A9X8WKZ7</accession>
<sequence>MLFHIFVGFILPWVLGLYLFRNQTRLFIIFYPFGSATSFLINEIGFAYFWKMDKETGAILYDLGFYPIACCLFIASIHFEKMSVITNFLVFILGTNFFELVIVLLGKLEYRNGWNIYWSAVSYLLAYLTVYGYYKIVQKYFALKTP</sequence>
<dbReference type="AlphaFoldDB" id="A0A9X8WKZ7"/>
<feature type="transmembrane region" description="Helical" evidence="1">
    <location>
        <begin position="6"/>
        <end position="21"/>
    </location>
</feature>
<keyword evidence="1" id="KW-0472">Membrane</keyword>
<evidence type="ECO:0000313" key="3">
    <source>
        <dbReference type="Proteomes" id="UP000185829"/>
    </source>
</evidence>
<name>A0A9X8WKZ7_9BACI</name>
<feature type="transmembrane region" description="Helical" evidence="1">
    <location>
        <begin position="116"/>
        <end position="134"/>
    </location>
</feature>
<feature type="transmembrane region" description="Helical" evidence="1">
    <location>
        <begin position="28"/>
        <end position="50"/>
    </location>
</feature>
<gene>
    <name evidence="2" type="ORF">SAMN05878482_10467</name>
</gene>
<keyword evidence="1" id="KW-0812">Transmembrane</keyword>
<organism evidence="2 3">
    <name type="scientific">Peribacillus simplex</name>
    <dbReference type="NCBI Taxonomy" id="1478"/>
    <lineage>
        <taxon>Bacteria</taxon>
        <taxon>Bacillati</taxon>
        <taxon>Bacillota</taxon>
        <taxon>Bacilli</taxon>
        <taxon>Bacillales</taxon>
        <taxon>Bacillaceae</taxon>
        <taxon>Peribacillus</taxon>
    </lineage>
</organism>
<feature type="transmembrane region" description="Helical" evidence="1">
    <location>
        <begin position="56"/>
        <end position="77"/>
    </location>
</feature>
<comment type="caution">
    <text evidence="2">The sequence shown here is derived from an EMBL/GenBank/DDBJ whole genome shotgun (WGS) entry which is preliminary data.</text>
</comment>
<keyword evidence="1" id="KW-1133">Transmembrane helix</keyword>
<reference evidence="2 3" key="1">
    <citation type="submission" date="2017-01" db="EMBL/GenBank/DDBJ databases">
        <authorList>
            <person name="Varghese N."/>
            <person name="Submissions S."/>
        </authorList>
    </citation>
    <scope>NUCLEOTIDE SEQUENCE [LARGE SCALE GENOMIC DNA]</scope>
    <source>
        <strain evidence="2 3">RUG2-6</strain>
    </source>
</reference>
<feature type="transmembrane region" description="Helical" evidence="1">
    <location>
        <begin position="84"/>
        <end position="104"/>
    </location>
</feature>
<dbReference type="RefSeq" id="WP_076368616.1">
    <property type="nucleotide sequence ID" value="NZ_FTMX01000004.1"/>
</dbReference>